<dbReference type="SUPFAM" id="SSF53383">
    <property type="entry name" value="PLP-dependent transferases"/>
    <property type="match status" value="1"/>
</dbReference>
<comment type="caution">
    <text evidence="3">The sequence shown here is derived from an EMBL/GenBank/DDBJ whole genome shotgun (WGS) entry which is preliminary data.</text>
</comment>
<feature type="domain" description="Aminotransferase class I/classII large" evidence="2">
    <location>
        <begin position="35"/>
        <end position="379"/>
    </location>
</feature>
<sequence length="397" mass="44061">MVSSRIKEYLAQASWIRKMFEEGAKLKARFGAERVCDFSLGNPDVPPPPAVHQALEEIVREDSPAFHGYMPNAGFPFAREAMAIKVSKEQKVAVPMENVVMTCGAAGALNVIFKALLDPGDEVIFPAPFFVEYKFYVENHQGVPRPVPSKEDFSLDLEAISAQINERTKAVLINSPHNPTGQLYTEQEIRALSQLLQERSRAVGHPIYLISDEPYRNLVFDGLETPPIFPHYENAIVVSSFSKELSLPGERIGFLALHPEAEGKEDLMAGFVLANRILGFVNAPALAQRIAAKCAEEVVDVSVYERRRDLFCEILNEAGLEFVKPKGAFYVFPKTPIDDVEFCRLLQEELILAVPGRGFGGPGHIRLAFCVDEVFIEKAREGFKRATQKARALAKGG</sequence>
<dbReference type="CDD" id="cd00609">
    <property type="entry name" value="AAT_like"/>
    <property type="match status" value="1"/>
</dbReference>
<dbReference type="Gene3D" id="3.90.1150.10">
    <property type="entry name" value="Aspartate Aminotransferase, domain 1"/>
    <property type="match status" value="2"/>
</dbReference>
<dbReference type="GO" id="GO:0030170">
    <property type="term" value="F:pyridoxal phosphate binding"/>
    <property type="evidence" value="ECO:0007669"/>
    <property type="project" value="InterPro"/>
</dbReference>
<dbReference type="Proteomes" id="UP000886101">
    <property type="component" value="Unassembled WGS sequence"/>
</dbReference>
<keyword evidence="1" id="KW-0808">Transferase</keyword>
<accession>A0A7V5P0F6</accession>
<dbReference type="Gene3D" id="3.40.640.10">
    <property type="entry name" value="Type I PLP-dependent aspartate aminotransferase-like (Major domain)"/>
    <property type="match status" value="1"/>
</dbReference>
<dbReference type="PANTHER" id="PTHR42691:SF1">
    <property type="entry name" value="ASPARTATE AMINOTRANSFERASE YHDR-RELATED"/>
    <property type="match status" value="1"/>
</dbReference>
<evidence type="ECO:0000256" key="1">
    <source>
        <dbReference type="RuleBase" id="RU000481"/>
    </source>
</evidence>
<protein>
    <recommendedName>
        <fullName evidence="1">Aminotransferase</fullName>
        <ecNumber evidence="1">2.6.1.-</ecNumber>
    </recommendedName>
</protein>
<reference evidence="3" key="1">
    <citation type="journal article" date="2020" name="mSystems">
        <title>Genome- and Community-Level Interaction Insights into Carbon Utilization and Element Cycling Functions of Hydrothermarchaeota in Hydrothermal Sediment.</title>
        <authorList>
            <person name="Zhou Z."/>
            <person name="Liu Y."/>
            <person name="Xu W."/>
            <person name="Pan J."/>
            <person name="Luo Z.H."/>
            <person name="Li M."/>
        </authorList>
    </citation>
    <scope>NUCLEOTIDE SEQUENCE [LARGE SCALE GENOMIC DNA]</scope>
    <source>
        <strain evidence="3">HyVt-533</strain>
    </source>
</reference>
<dbReference type="AlphaFoldDB" id="A0A7V5P0F6"/>
<dbReference type="Pfam" id="PF00155">
    <property type="entry name" value="Aminotran_1_2"/>
    <property type="match status" value="1"/>
</dbReference>
<dbReference type="PRINTS" id="PR00753">
    <property type="entry name" value="ACCSYNTHASE"/>
</dbReference>
<dbReference type="InterPro" id="IPR015422">
    <property type="entry name" value="PyrdxlP-dep_Trfase_small"/>
</dbReference>
<dbReference type="InterPro" id="IPR015424">
    <property type="entry name" value="PyrdxlP-dep_Trfase"/>
</dbReference>
<keyword evidence="1 3" id="KW-0032">Aminotransferase</keyword>
<comment type="similarity">
    <text evidence="1">Belongs to the class-I pyridoxal-phosphate-dependent aminotransferase family.</text>
</comment>
<dbReference type="EMBL" id="DROK01000162">
    <property type="protein sequence ID" value="HHI97339.1"/>
    <property type="molecule type" value="Genomic_DNA"/>
</dbReference>
<dbReference type="GO" id="GO:0008483">
    <property type="term" value="F:transaminase activity"/>
    <property type="evidence" value="ECO:0007669"/>
    <property type="project" value="UniProtKB-KW"/>
</dbReference>
<dbReference type="NCBIfam" id="NF005305">
    <property type="entry name" value="PRK06836.1"/>
    <property type="match status" value="1"/>
</dbReference>
<dbReference type="InterPro" id="IPR004838">
    <property type="entry name" value="NHTrfase_class1_PyrdxlP-BS"/>
</dbReference>
<dbReference type="InterPro" id="IPR015421">
    <property type="entry name" value="PyrdxlP-dep_Trfase_major"/>
</dbReference>
<name>A0A7V5P0F6_9BACT</name>
<dbReference type="PROSITE" id="PS00105">
    <property type="entry name" value="AA_TRANSFER_CLASS_1"/>
    <property type="match status" value="1"/>
</dbReference>
<dbReference type="InterPro" id="IPR004839">
    <property type="entry name" value="Aminotransferase_I/II_large"/>
</dbReference>
<organism evidence="3">
    <name type="scientific">Thermodesulfatator atlanticus</name>
    <dbReference type="NCBI Taxonomy" id="501497"/>
    <lineage>
        <taxon>Bacteria</taxon>
        <taxon>Pseudomonadati</taxon>
        <taxon>Thermodesulfobacteriota</taxon>
        <taxon>Thermodesulfobacteria</taxon>
        <taxon>Thermodesulfobacteriales</taxon>
        <taxon>Thermodesulfatatoraceae</taxon>
        <taxon>Thermodesulfatator</taxon>
    </lineage>
</organism>
<evidence type="ECO:0000313" key="3">
    <source>
        <dbReference type="EMBL" id="HHI97339.1"/>
    </source>
</evidence>
<evidence type="ECO:0000259" key="2">
    <source>
        <dbReference type="Pfam" id="PF00155"/>
    </source>
</evidence>
<comment type="cofactor">
    <cofactor evidence="1">
        <name>pyridoxal 5'-phosphate</name>
        <dbReference type="ChEBI" id="CHEBI:597326"/>
    </cofactor>
</comment>
<gene>
    <name evidence="3" type="ORF">ENJ96_05745</name>
</gene>
<proteinExistence type="inferred from homology"/>
<dbReference type="EC" id="2.6.1.-" evidence="1"/>
<dbReference type="PANTHER" id="PTHR42691">
    <property type="entry name" value="ASPARTATE AMINOTRANSFERASE YHDR-RELATED"/>
    <property type="match status" value="1"/>
</dbReference>